<organism evidence="1">
    <name type="scientific">Symploca sp. SIO1C4</name>
    <dbReference type="NCBI Taxonomy" id="2607765"/>
    <lineage>
        <taxon>Bacteria</taxon>
        <taxon>Bacillati</taxon>
        <taxon>Cyanobacteriota</taxon>
        <taxon>Cyanophyceae</taxon>
        <taxon>Coleofasciculales</taxon>
        <taxon>Coleofasciculaceae</taxon>
        <taxon>Symploca</taxon>
    </lineage>
</organism>
<evidence type="ECO:0000313" key="1">
    <source>
        <dbReference type="EMBL" id="NER31012.1"/>
    </source>
</evidence>
<dbReference type="EMBL" id="JAAHFQ010000699">
    <property type="protein sequence ID" value="NER31012.1"/>
    <property type="molecule type" value="Genomic_DNA"/>
</dbReference>
<dbReference type="GO" id="GO:0009435">
    <property type="term" value="P:NAD+ biosynthetic process"/>
    <property type="evidence" value="ECO:0007669"/>
    <property type="project" value="InterPro"/>
</dbReference>
<feature type="non-terminal residue" evidence="1">
    <location>
        <position position="1"/>
    </location>
</feature>
<proteinExistence type="predicted"/>
<dbReference type="Pfam" id="PF12831">
    <property type="entry name" value="FAD_oxidored"/>
    <property type="match status" value="1"/>
</dbReference>
<name>A0A6B3NKN9_9CYAN</name>
<protein>
    <submittedName>
        <fullName evidence="1">FAD-dependent oxidoreductase</fullName>
    </submittedName>
</protein>
<dbReference type="AlphaFoldDB" id="A0A6B3NKN9"/>
<dbReference type="PANTHER" id="PTHR42716:SF1">
    <property type="entry name" value="SLL0471 PROTEIN"/>
    <property type="match status" value="1"/>
</dbReference>
<dbReference type="GO" id="GO:0008734">
    <property type="term" value="F:L-aspartate oxidase activity"/>
    <property type="evidence" value="ECO:0007669"/>
    <property type="project" value="InterPro"/>
</dbReference>
<accession>A0A6B3NKN9</accession>
<dbReference type="InterPro" id="IPR005288">
    <property type="entry name" value="NadB"/>
</dbReference>
<gene>
    <name evidence="1" type="ORF">F6J89_26185</name>
</gene>
<reference evidence="1" key="1">
    <citation type="submission" date="2019-11" db="EMBL/GenBank/DDBJ databases">
        <title>Genomic insights into an expanded diversity of filamentous marine cyanobacteria reveals the extraordinary biosynthetic potential of Moorea and Okeania.</title>
        <authorList>
            <person name="Ferreira Leao T."/>
            <person name="Wang M."/>
            <person name="Moss N."/>
            <person name="Da Silva R."/>
            <person name="Sanders J."/>
            <person name="Nurk S."/>
            <person name="Gurevich A."/>
            <person name="Humphrey G."/>
            <person name="Reher R."/>
            <person name="Zhu Q."/>
            <person name="Belda-Ferre P."/>
            <person name="Glukhov E."/>
            <person name="Rex R."/>
            <person name="Dorrestein P.C."/>
            <person name="Knight R."/>
            <person name="Pevzner P."/>
            <person name="Gerwick W.H."/>
            <person name="Gerwick L."/>
        </authorList>
    </citation>
    <scope>NUCLEOTIDE SEQUENCE</scope>
    <source>
        <strain evidence="1">SIO1C4</strain>
    </source>
</reference>
<sequence length="427" mass="48400">RLGIYPLSHLEPSSSSASGDPYCTQGFTYTFAMEQTEEPQTHQMPSFYPQYQPYYSYELERLADFEGVFTYRRIFSSRKGKPIRWGVTAPVPGDISMQNWTWGNDYRPGTALDNLVYTRQQLQATGQLQPGGWMGGLRTETLRRGEENALGYFYWLVAGTTDSQLGDGVKQPHPNHRYLSGLDSPMGTVHGLSKYPYMREGRRIIGRPYYGYPEGFTIWEIDIARRDYRNDYYQQLLSPPTYRSLWRALAGLKTVSAIKDDIPPAEITRRTRSTIYPDSVGIGHYAIDFHPCMTLSPPEAPGNTEREGERVPQSVKDGALAYPFQIPLRAMIPQKIDNMLVAGKIIANSHIAAAAYRVHSFEWSSGAAAGVTAAFALETGTFPYQLVDELPRREEQLQTLRQRLETNGNPTAFPETSIFNLSWDDWK</sequence>
<dbReference type="PANTHER" id="PTHR42716">
    <property type="entry name" value="L-ASPARTATE OXIDASE"/>
    <property type="match status" value="1"/>
</dbReference>
<comment type="caution">
    <text evidence="1">The sequence shown here is derived from an EMBL/GenBank/DDBJ whole genome shotgun (WGS) entry which is preliminary data.</text>
</comment>